<dbReference type="GeneID" id="108039833"/>
<dbReference type="PANTHER" id="PTHR23313">
    <property type="entry name" value="TSEC1-RELATED"/>
    <property type="match status" value="1"/>
</dbReference>
<dbReference type="OrthoDB" id="269872at2759"/>
<feature type="coiled-coil region" evidence="1">
    <location>
        <begin position="219"/>
        <end position="351"/>
    </location>
</feature>
<feature type="compositionally biased region" description="Polar residues" evidence="2">
    <location>
        <begin position="89"/>
        <end position="101"/>
    </location>
</feature>
<sequence>MAELLCREKELFKINQELNLLTLSSAADALYPAKGSPTAVAAPRFATFQKHKGPSSLLRKKGVTTAPTKTRPKTPPGRDAVATARGVVTSPQPDTNLLTKSKTPDWRHNKTAGTPTSPTSRTVSKFSTFTRDVSSKTATFVKYRNPNFSESPSLDELLRNDAEEAARKQEVEVEVEVTQKRESTTVVNGQLKKQVTKDNFIKFLKAKVAILEEDHAHHAGELTRQKEQLELALEGQRKSENQRDQTMSSNKHLSEQLMRAERQWEDANRRQKERQQEFITQQRELEQLKRDAKVSRQTTMNLENRLSRAQEDADTARLEVKQLREEQRDQLEAQRKELKQRDSRIRALKRQRGDLLNAYKKQLYMIDNLKRQTSCMEQSAAIGFGEKEFNKVLEWNAKT</sequence>
<feature type="compositionally biased region" description="Polar residues" evidence="2">
    <location>
        <begin position="111"/>
        <end position="123"/>
    </location>
</feature>
<reference evidence="4" key="1">
    <citation type="journal article" date="2021" name="Elife">
        <title>Highly contiguous assemblies of 101 drosophilid genomes.</title>
        <authorList>
            <person name="Kim B.Y."/>
            <person name="Wang J.R."/>
            <person name="Miller D.E."/>
            <person name="Barmina O."/>
            <person name="Delaney E."/>
            <person name="Thompson A."/>
            <person name="Comeault A.A."/>
            <person name="Peede D."/>
            <person name="D'Agostino E.R."/>
            <person name="Pelaez J."/>
            <person name="Aguilar J.M."/>
            <person name="Haji D."/>
            <person name="Matsunaga T."/>
            <person name="Armstrong E.E."/>
            <person name="Zych M."/>
            <person name="Ogawa Y."/>
            <person name="Stamenkovic-Radak M."/>
            <person name="Jelic M."/>
            <person name="Veselinovic M.S."/>
            <person name="Tanaskovic M."/>
            <person name="Eric P."/>
            <person name="Gao J.J."/>
            <person name="Katoh T.K."/>
            <person name="Toda M.J."/>
            <person name="Watabe H."/>
            <person name="Watada M."/>
            <person name="Davis J.S."/>
            <person name="Moyle L.C."/>
            <person name="Manoli G."/>
            <person name="Bertolini E."/>
            <person name="Kostal V."/>
            <person name="Hawley R.S."/>
            <person name="Takahashi A."/>
            <person name="Jones C.D."/>
            <person name="Price D.K."/>
            <person name="Whiteman N."/>
            <person name="Kopp A."/>
            <person name="Matute D.R."/>
            <person name="Petrov D.A."/>
        </authorList>
    </citation>
    <scope>NUCLEOTIDE SEQUENCE [LARGE SCALE GENOMIC DNA]</scope>
</reference>
<evidence type="ECO:0000313" key="4">
    <source>
        <dbReference type="Proteomes" id="UP001652680"/>
    </source>
</evidence>
<dbReference type="OMA" id="TATYVKY"/>
<evidence type="ECO:0000313" key="3">
    <source>
        <dbReference type="EnsemblMetazoa" id="XP_016972414.1"/>
    </source>
</evidence>
<organism evidence="5">
    <name type="scientific">Drosophila rhopaloa</name>
    <name type="common">Fruit fly</name>
    <dbReference type="NCBI Taxonomy" id="1041015"/>
    <lineage>
        <taxon>Eukaryota</taxon>
        <taxon>Metazoa</taxon>
        <taxon>Ecdysozoa</taxon>
        <taxon>Arthropoda</taxon>
        <taxon>Hexapoda</taxon>
        <taxon>Insecta</taxon>
        <taxon>Pterygota</taxon>
        <taxon>Neoptera</taxon>
        <taxon>Endopterygota</taxon>
        <taxon>Diptera</taxon>
        <taxon>Brachycera</taxon>
        <taxon>Muscomorpha</taxon>
        <taxon>Ephydroidea</taxon>
        <taxon>Drosophilidae</taxon>
        <taxon>Drosophila</taxon>
        <taxon>Sophophora</taxon>
    </lineage>
</organism>
<reference evidence="5" key="2">
    <citation type="submission" date="2025-04" db="UniProtKB">
        <authorList>
            <consortium name="RefSeq"/>
        </authorList>
    </citation>
    <scope>IDENTIFICATION</scope>
</reference>
<dbReference type="RefSeq" id="XP_016972414.1">
    <property type="nucleotide sequence ID" value="XM_017116925.1"/>
</dbReference>
<dbReference type="EnsemblMetazoa" id="XM_017116925.1">
    <property type="protein sequence ID" value="XP_016972414.1"/>
    <property type="gene ID" value="LOC108039833"/>
</dbReference>
<evidence type="ECO:0000256" key="1">
    <source>
        <dbReference type="SAM" id="Coils"/>
    </source>
</evidence>
<name>A0A6P4E7A7_DRORH</name>
<proteinExistence type="predicted"/>
<dbReference type="AlphaFoldDB" id="A0A6P4E7A7"/>
<feature type="compositionally biased region" description="Basic residues" evidence="2">
    <location>
        <begin position="51"/>
        <end position="62"/>
    </location>
</feature>
<reference evidence="3" key="3">
    <citation type="submission" date="2025-05" db="UniProtKB">
        <authorList>
            <consortium name="EnsemblMetazoa"/>
        </authorList>
    </citation>
    <scope>IDENTIFICATION</scope>
</reference>
<dbReference type="PANTHER" id="PTHR23313:SF0">
    <property type="entry name" value="TESTIS-EXPRESSED PROTEIN 9"/>
    <property type="match status" value="1"/>
</dbReference>
<keyword evidence="4" id="KW-1185">Reference proteome</keyword>
<dbReference type="Proteomes" id="UP001652680">
    <property type="component" value="Unassembled WGS sequence"/>
</dbReference>
<protein>
    <submittedName>
        <fullName evidence="5">Testis-expressed sequence 9 protein</fullName>
    </submittedName>
</protein>
<evidence type="ECO:0000256" key="2">
    <source>
        <dbReference type="SAM" id="MobiDB-lite"/>
    </source>
</evidence>
<gene>
    <name evidence="5" type="primary">LOC108039833</name>
    <name evidence="3" type="synonym">108039833</name>
</gene>
<keyword evidence="1" id="KW-0175">Coiled coil</keyword>
<feature type="region of interest" description="Disordered" evidence="2">
    <location>
        <begin position="51"/>
        <end position="123"/>
    </location>
</feature>
<accession>A0A6P4E7A7</accession>
<evidence type="ECO:0000313" key="5">
    <source>
        <dbReference type="RefSeq" id="XP_016972414.1"/>
    </source>
</evidence>